<feature type="transmembrane region" description="Helical" evidence="7">
    <location>
        <begin position="97"/>
        <end position="119"/>
    </location>
</feature>
<keyword evidence="10" id="KW-1185">Reference proteome</keyword>
<evidence type="ECO:0000313" key="9">
    <source>
        <dbReference type="EMBL" id="MFD1525800.1"/>
    </source>
</evidence>
<comment type="subcellular location">
    <subcellularLocation>
        <location evidence="1 7">Cell membrane</location>
        <topology evidence="1 7">Multi-pass membrane protein</topology>
    </subcellularLocation>
</comment>
<evidence type="ECO:0000256" key="3">
    <source>
        <dbReference type="ARBA" id="ARBA00022475"/>
    </source>
</evidence>
<organism evidence="9 10">
    <name type="scientific">Halolamina salina</name>
    <dbReference type="NCBI Taxonomy" id="1220023"/>
    <lineage>
        <taxon>Archaea</taxon>
        <taxon>Methanobacteriati</taxon>
        <taxon>Methanobacteriota</taxon>
        <taxon>Stenosarchaea group</taxon>
        <taxon>Halobacteria</taxon>
        <taxon>Halobacteriales</taxon>
        <taxon>Haloferacaceae</taxon>
    </lineage>
</organism>
<name>A0ABD6B781_9EURY</name>
<evidence type="ECO:0000256" key="4">
    <source>
        <dbReference type="ARBA" id="ARBA00022692"/>
    </source>
</evidence>
<sequence length="393" mass="42150">MSEPSPREAGRFATVDWNEFDPEQAAVAMPRWLPISAVALLAAFCYDYVAGLPVVMTGLDWLLVLGLYMFGSIGLAALLGAPEQVAHYWSQFRTDPLAVACLGFLTAFVAVGLFGPFLVSEPKVRILYSAQPPVWGSIDTVFVPNCYGPVVDGRCHGSWQFPLGTTAIGGKDLLVLLVLGTRTSLSVALGAAALIVPAGVGVGVAATTIGGRVEAALMWLAESLQSVPAILLYLVLFYWMVEGRLRLLIGVLGLVSWGGLARLVRDELRVQENEQYAQAARIGGVDDRRLLSRHLLPNVIPSVLSNVTLQIPLFVLIEATVSFIQIPVMQGSSTLGDPSNFSWGQQIYNSLFTVGLPTAWWLAGIPLLLLSLTVFAFNVVGDAMVDALEPRGG</sequence>
<comment type="similarity">
    <text evidence="7">Belongs to the binding-protein-dependent transport system permease family.</text>
</comment>
<keyword evidence="3" id="KW-1003">Cell membrane</keyword>
<evidence type="ECO:0000256" key="1">
    <source>
        <dbReference type="ARBA" id="ARBA00004651"/>
    </source>
</evidence>
<evidence type="ECO:0000256" key="7">
    <source>
        <dbReference type="RuleBase" id="RU363032"/>
    </source>
</evidence>
<keyword evidence="4 7" id="KW-0812">Transmembrane</keyword>
<evidence type="ECO:0000259" key="8">
    <source>
        <dbReference type="PROSITE" id="PS50928"/>
    </source>
</evidence>
<feature type="transmembrane region" description="Helical" evidence="7">
    <location>
        <begin position="32"/>
        <end position="49"/>
    </location>
</feature>
<keyword evidence="2 7" id="KW-0813">Transport</keyword>
<dbReference type="InterPro" id="IPR025966">
    <property type="entry name" value="OppC_N"/>
</dbReference>
<keyword evidence="5 7" id="KW-1133">Transmembrane helix</keyword>
<dbReference type="Proteomes" id="UP001597111">
    <property type="component" value="Unassembled WGS sequence"/>
</dbReference>
<feature type="transmembrane region" description="Helical" evidence="7">
    <location>
        <begin position="359"/>
        <end position="381"/>
    </location>
</feature>
<dbReference type="Pfam" id="PF12911">
    <property type="entry name" value="OppC_N"/>
    <property type="match status" value="1"/>
</dbReference>
<dbReference type="InterPro" id="IPR035906">
    <property type="entry name" value="MetI-like_sf"/>
</dbReference>
<dbReference type="Gene3D" id="1.10.3720.10">
    <property type="entry name" value="MetI-like"/>
    <property type="match status" value="1"/>
</dbReference>
<dbReference type="PANTHER" id="PTHR43386:SF1">
    <property type="entry name" value="D,D-DIPEPTIDE TRANSPORT SYSTEM PERMEASE PROTEIN DDPC-RELATED"/>
    <property type="match status" value="1"/>
</dbReference>
<evidence type="ECO:0000313" key="10">
    <source>
        <dbReference type="Proteomes" id="UP001597111"/>
    </source>
</evidence>
<proteinExistence type="inferred from homology"/>
<evidence type="ECO:0000256" key="6">
    <source>
        <dbReference type="ARBA" id="ARBA00023136"/>
    </source>
</evidence>
<keyword evidence="6 7" id="KW-0472">Membrane</keyword>
<dbReference type="PROSITE" id="PS50928">
    <property type="entry name" value="ABC_TM1"/>
    <property type="match status" value="1"/>
</dbReference>
<feature type="transmembrane region" description="Helical" evidence="7">
    <location>
        <begin position="187"/>
        <end position="210"/>
    </location>
</feature>
<feature type="transmembrane region" description="Helical" evidence="7">
    <location>
        <begin position="61"/>
        <end position="81"/>
    </location>
</feature>
<dbReference type="PANTHER" id="PTHR43386">
    <property type="entry name" value="OLIGOPEPTIDE TRANSPORT SYSTEM PERMEASE PROTEIN APPC"/>
    <property type="match status" value="1"/>
</dbReference>
<dbReference type="EMBL" id="JBHUDH010000049">
    <property type="protein sequence ID" value="MFD1525800.1"/>
    <property type="molecule type" value="Genomic_DNA"/>
</dbReference>
<protein>
    <submittedName>
        <fullName evidence="9">ABC transporter permease</fullName>
    </submittedName>
</protein>
<comment type="caution">
    <text evidence="9">The sequence shown here is derived from an EMBL/GenBank/DDBJ whole genome shotgun (WGS) entry which is preliminary data.</text>
</comment>
<evidence type="ECO:0000256" key="2">
    <source>
        <dbReference type="ARBA" id="ARBA00022448"/>
    </source>
</evidence>
<dbReference type="CDD" id="cd06261">
    <property type="entry name" value="TM_PBP2"/>
    <property type="match status" value="1"/>
</dbReference>
<dbReference type="RefSeq" id="WP_379731882.1">
    <property type="nucleotide sequence ID" value="NZ_JBHSWZ010000159.1"/>
</dbReference>
<dbReference type="InterPro" id="IPR050366">
    <property type="entry name" value="BP-dependent_transpt_permease"/>
</dbReference>
<gene>
    <name evidence="9" type="ORF">ACFR9S_05695</name>
</gene>
<dbReference type="SUPFAM" id="SSF161098">
    <property type="entry name" value="MetI-like"/>
    <property type="match status" value="1"/>
</dbReference>
<dbReference type="Pfam" id="PF00528">
    <property type="entry name" value="BPD_transp_1"/>
    <property type="match status" value="1"/>
</dbReference>
<feature type="domain" description="ABC transmembrane type-1" evidence="8">
    <location>
        <begin position="181"/>
        <end position="381"/>
    </location>
</feature>
<dbReference type="InterPro" id="IPR000515">
    <property type="entry name" value="MetI-like"/>
</dbReference>
<dbReference type="GO" id="GO:0005886">
    <property type="term" value="C:plasma membrane"/>
    <property type="evidence" value="ECO:0007669"/>
    <property type="project" value="UniProtKB-SubCell"/>
</dbReference>
<reference evidence="9 10" key="1">
    <citation type="journal article" date="2019" name="Int. J. Syst. Evol. Microbiol.">
        <title>The Global Catalogue of Microorganisms (GCM) 10K type strain sequencing project: providing services to taxonomists for standard genome sequencing and annotation.</title>
        <authorList>
            <consortium name="The Broad Institute Genomics Platform"/>
            <consortium name="The Broad Institute Genome Sequencing Center for Infectious Disease"/>
            <person name="Wu L."/>
            <person name="Ma J."/>
        </authorList>
    </citation>
    <scope>NUCLEOTIDE SEQUENCE [LARGE SCALE GENOMIC DNA]</scope>
    <source>
        <strain evidence="9 10">CGMCC 1.12285</strain>
    </source>
</reference>
<feature type="transmembrane region" description="Helical" evidence="7">
    <location>
        <begin position="216"/>
        <end position="240"/>
    </location>
</feature>
<evidence type="ECO:0000256" key="5">
    <source>
        <dbReference type="ARBA" id="ARBA00022989"/>
    </source>
</evidence>
<dbReference type="AlphaFoldDB" id="A0ABD6B781"/>
<accession>A0ABD6B781</accession>